<protein>
    <recommendedName>
        <fullName evidence="3">Lipoprotein</fullName>
    </recommendedName>
</protein>
<evidence type="ECO:0000313" key="1">
    <source>
        <dbReference type="EMBL" id="SFS30325.1"/>
    </source>
</evidence>
<dbReference type="RefSeq" id="WP_212611591.1">
    <property type="nucleotide sequence ID" value="NZ_FOZZ01000001.1"/>
</dbReference>
<evidence type="ECO:0000313" key="2">
    <source>
        <dbReference type="Proteomes" id="UP000198785"/>
    </source>
</evidence>
<dbReference type="PROSITE" id="PS51257">
    <property type="entry name" value="PROKAR_LIPOPROTEIN"/>
    <property type="match status" value="1"/>
</dbReference>
<name>A0A1I6NQZ9_9SPHI</name>
<dbReference type="Proteomes" id="UP000198785">
    <property type="component" value="Unassembled WGS sequence"/>
</dbReference>
<proteinExistence type="predicted"/>
<accession>A0A1I6NQZ9</accession>
<sequence>MKKWLAILSVFLLASCVPDTEKTPLSFYFWRTSFQLSQTEKDYLQELDVRKLYVRYCDVALKNGEAIPVASVVFNESPENIDIVPVVYIKNEVFLQNSDTKDLAAKIMDYIGQINRKNNIQINEVQFDCDWSLKSKDHYFQFIEEAKKLQPNLSATIRLHQVKYSKKTGVPAVQHGVLMYYNMGTIDVGDQNSIYDQNIAHRYIQSFSQYPLPLDIALPIFSWGVHIRKNQVTNLIGGMRLKDMQNDHFDKLSDHKFQVTEDFMYEGRYLAKGDIIKIEEPSAKQLKEMVADLRKSIKNKPKEIILYDLNEQNLTEYETDVYQTVSYW</sequence>
<organism evidence="1 2">
    <name type="scientific">Sphingobacterium wenxiniae</name>
    <dbReference type="NCBI Taxonomy" id="683125"/>
    <lineage>
        <taxon>Bacteria</taxon>
        <taxon>Pseudomonadati</taxon>
        <taxon>Bacteroidota</taxon>
        <taxon>Sphingobacteriia</taxon>
        <taxon>Sphingobacteriales</taxon>
        <taxon>Sphingobacteriaceae</taxon>
        <taxon>Sphingobacterium</taxon>
    </lineage>
</organism>
<keyword evidence="2" id="KW-1185">Reference proteome</keyword>
<evidence type="ECO:0008006" key="3">
    <source>
        <dbReference type="Google" id="ProtNLM"/>
    </source>
</evidence>
<dbReference type="STRING" id="683125.SAMN05660206_10118"/>
<dbReference type="AlphaFoldDB" id="A0A1I6NQZ9"/>
<reference evidence="1 2" key="1">
    <citation type="submission" date="2016-10" db="EMBL/GenBank/DDBJ databases">
        <authorList>
            <person name="de Groot N.N."/>
        </authorList>
    </citation>
    <scope>NUCLEOTIDE SEQUENCE [LARGE SCALE GENOMIC DNA]</scope>
    <source>
        <strain evidence="1 2">DSM 22789</strain>
    </source>
</reference>
<gene>
    <name evidence="1" type="ORF">SAMN05660206_10118</name>
</gene>
<dbReference type="EMBL" id="FOZZ01000001">
    <property type="protein sequence ID" value="SFS30325.1"/>
    <property type="molecule type" value="Genomic_DNA"/>
</dbReference>